<dbReference type="GO" id="GO:0000390">
    <property type="term" value="P:spliceosomal complex disassembly"/>
    <property type="evidence" value="ECO:0007669"/>
    <property type="project" value="InterPro"/>
</dbReference>
<dbReference type="Pfam" id="PF12457">
    <property type="entry name" value="TIP_N"/>
    <property type="match status" value="1"/>
</dbReference>
<dbReference type="PANTHER" id="PTHR23329">
    <property type="entry name" value="TUFTELIN-INTERACTING PROTEIN 11-RELATED"/>
    <property type="match status" value="1"/>
</dbReference>
<comment type="similarity">
    <text evidence="2 7">Belongs to the TFP11/STIP family.</text>
</comment>
<dbReference type="AlphaFoldDB" id="A0AAE0T666"/>
<evidence type="ECO:0000256" key="4">
    <source>
        <dbReference type="ARBA" id="ARBA00022728"/>
    </source>
</evidence>
<dbReference type="PIRSF" id="PIRSF017706">
    <property type="entry name" value="TFIP11"/>
    <property type="match status" value="1"/>
</dbReference>
<dbReference type="InterPro" id="IPR000467">
    <property type="entry name" value="G_patch_dom"/>
</dbReference>
<dbReference type="GO" id="GO:0003676">
    <property type="term" value="F:nucleic acid binding"/>
    <property type="evidence" value="ECO:0007669"/>
    <property type="project" value="InterPro"/>
</dbReference>
<dbReference type="PANTHER" id="PTHR23329:SF1">
    <property type="entry name" value="TUFTELIN-INTERACTING PROTEIN 11"/>
    <property type="match status" value="1"/>
</dbReference>
<comment type="caution">
    <text evidence="10">The sequence shown here is derived from an EMBL/GenBank/DDBJ whole genome shotgun (WGS) entry which is preliminary data.</text>
</comment>
<dbReference type="SMART" id="SM00443">
    <property type="entry name" value="G_patch"/>
    <property type="match status" value="1"/>
</dbReference>
<dbReference type="InterPro" id="IPR045211">
    <property type="entry name" value="TFP11/STIP/Ntr1"/>
</dbReference>
<keyword evidence="3 7" id="KW-0507">mRNA processing</keyword>
<sequence>MSSPEVERFEVTEEDLINEFYPRPGRRQTKNQATYGIWAEPEVDDERPSFRGSKKISLSAAPVNFVSGGIKQGDKIKKEGDDEDEDDDVEFTMADISRLSGKKEKQKYASKYGKPAYGQKSEHEFGSWEKHTKGVGMKLLQKMGYEVGKGLGKTSQGITKPVEAVQRKGRGAIAYYGSERTERSLKDFPVVDSDQEEEKEFKDQLQQWKKQPEEKEKKKKPKYVYKTAQEVIESGGKKSRKANSELAKVKVIDMTGKEKKVLKGYHAISQRHDKPDEEEEEDEKEVIIATQAKAIRAFSMPELMHNLNILVEMAEEDIVLNDRKLRHDSDQIVNMKHEKERLDIICEQEAKQIERLTRVLQIVESCNERCQPGCENKLTLEECAGIFRTLQDEHYEEYKMYDLESLAIAMVFPLMLEYFAAWEPLQNTSFGVNTMKEWQFILGTVNQQFGGQDTTNMDVYQRLIWDVWLPFVRKTILTWNVRMCDPLIELLETWMPQLPPWILENILNQLVLPRLLQEVENWNPLIDTMPIHAWLHPWLPLMGDKLEPLYAPIRHKLANALTNWHPSDSSAKVILQPWSRVFKPGHMEAFLVKNILPKLAMCLQEFPINPHQQVLEPWHWVMSWSDLIPVHHMAPMLEKTFFTRWLQVLCSWLGSMPNYEEITKWYLGWKSLLSEQYLSHPAIKEKFTLALDMMNRAASGHFQPGAKENMAYFTLTERRQMADTSTLVQPSGVSAPHYQQPGVRAASTNYPVNFKELIERKAEENSLVFVPLPGKTHEAKQVYKFGSLLIYLDRNVIFMLENQQYVPVSLQRLIDCARQGNS</sequence>
<dbReference type="Proteomes" id="UP001195483">
    <property type="component" value="Unassembled WGS sequence"/>
</dbReference>
<protein>
    <recommendedName>
        <fullName evidence="9">G-patch domain-containing protein</fullName>
    </recommendedName>
</protein>
<keyword evidence="6 7" id="KW-0539">Nucleus</keyword>
<organism evidence="10 11">
    <name type="scientific">Potamilus streckersoni</name>
    <dbReference type="NCBI Taxonomy" id="2493646"/>
    <lineage>
        <taxon>Eukaryota</taxon>
        <taxon>Metazoa</taxon>
        <taxon>Spiralia</taxon>
        <taxon>Lophotrochozoa</taxon>
        <taxon>Mollusca</taxon>
        <taxon>Bivalvia</taxon>
        <taxon>Autobranchia</taxon>
        <taxon>Heteroconchia</taxon>
        <taxon>Palaeoheterodonta</taxon>
        <taxon>Unionida</taxon>
        <taxon>Unionoidea</taxon>
        <taxon>Unionidae</taxon>
        <taxon>Ambleminae</taxon>
        <taxon>Lampsilini</taxon>
        <taxon>Potamilus</taxon>
    </lineage>
</organism>
<dbReference type="Pfam" id="PF07842">
    <property type="entry name" value="GCFC"/>
    <property type="match status" value="1"/>
</dbReference>
<proteinExistence type="inferred from homology"/>
<evidence type="ECO:0000313" key="11">
    <source>
        <dbReference type="Proteomes" id="UP001195483"/>
    </source>
</evidence>
<reference evidence="10" key="3">
    <citation type="submission" date="2023-05" db="EMBL/GenBank/DDBJ databases">
        <authorList>
            <person name="Smith C.H."/>
        </authorList>
    </citation>
    <scope>NUCLEOTIDE SEQUENCE</scope>
    <source>
        <strain evidence="10">CHS0354</strain>
        <tissue evidence="10">Mantle</tissue>
    </source>
</reference>
<dbReference type="InterPro" id="IPR022783">
    <property type="entry name" value="GCFC_dom"/>
</dbReference>
<dbReference type="InterPro" id="IPR024933">
    <property type="entry name" value="TFP11"/>
</dbReference>
<reference evidence="10" key="2">
    <citation type="journal article" date="2021" name="Genome Biol. Evol.">
        <title>Developing a high-quality reference genome for a parasitic bivalve with doubly uniparental inheritance (Bivalvia: Unionida).</title>
        <authorList>
            <person name="Smith C.H."/>
        </authorList>
    </citation>
    <scope>NUCLEOTIDE SEQUENCE</scope>
    <source>
        <strain evidence="10">CHS0354</strain>
        <tissue evidence="10">Mantle</tissue>
    </source>
</reference>
<evidence type="ECO:0000259" key="9">
    <source>
        <dbReference type="PROSITE" id="PS50174"/>
    </source>
</evidence>
<name>A0AAE0T666_9BIVA</name>
<feature type="region of interest" description="Disordered" evidence="8">
    <location>
        <begin position="185"/>
        <end position="221"/>
    </location>
</feature>
<evidence type="ECO:0000256" key="7">
    <source>
        <dbReference type="PIRNR" id="PIRNR017706"/>
    </source>
</evidence>
<evidence type="ECO:0000256" key="2">
    <source>
        <dbReference type="ARBA" id="ARBA00010900"/>
    </source>
</evidence>
<keyword evidence="11" id="KW-1185">Reference proteome</keyword>
<dbReference type="Pfam" id="PF01585">
    <property type="entry name" value="G-patch"/>
    <property type="match status" value="1"/>
</dbReference>
<evidence type="ECO:0000256" key="8">
    <source>
        <dbReference type="SAM" id="MobiDB-lite"/>
    </source>
</evidence>
<gene>
    <name evidence="10" type="ORF">CHS0354_003761</name>
</gene>
<accession>A0AAE0T666</accession>
<dbReference type="PROSITE" id="PS50174">
    <property type="entry name" value="G_PATCH"/>
    <property type="match status" value="1"/>
</dbReference>
<evidence type="ECO:0000313" key="10">
    <source>
        <dbReference type="EMBL" id="KAK3604084.1"/>
    </source>
</evidence>
<reference evidence="10" key="1">
    <citation type="journal article" date="2021" name="Genome Biol. Evol.">
        <title>A High-Quality Reference Genome for a Parasitic Bivalve with Doubly Uniparental Inheritance (Bivalvia: Unionida).</title>
        <authorList>
            <person name="Smith C.H."/>
        </authorList>
    </citation>
    <scope>NUCLEOTIDE SEQUENCE</scope>
    <source>
        <strain evidence="10">CHS0354</strain>
    </source>
</reference>
<dbReference type="InterPro" id="IPR022159">
    <property type="entry name" value="STIP/TFIP11_N"/>
</dbReference>
<evidence type="ECO:0000256" key="1">
    <source>
        <dbReference type="ARBA" id="ARBA00004123"/>
    </source>
</evidence>
<keyword evidence="4 7" id="KW-0747">Spliceosome</keyword>
<dbReference type="EMBL" id="JAEAOA010000294">
    <property type="protein sequence ID" value="KAK3604084.1"/>
    <property type="molecule type" value="Genomic_DNA"/>
</dbReference>
<dbReference type="GO" id="GO:0071008">
    <property type="term" value="C:U2-type post-mRNA release spliceosomal complex"/>
    <property type="evidence" value="ECO:0007669"/>
    <property type="project" value="TreeGrafter"/>
</dbReference>
<keyword evidence="5 7" id="KW-0508">mRNA splicing</keyword>
<comment type="subcellular location">
    <subcellularLocation>
        <location evidence="1 7">Nucleus</location>
    </subcellularLocation>
</comment>
<evidence type="ECO:0000256" key="3">
    <source>
        <dbReference type="ARBA" id="ARBA00022664"/>
    </source>
</evidence>
<evidence type="ECO:0000256" key="5">
    <source>
        <dbReference type="ARBA" id="ARBA00023187"/>
    </source>
</evidence>
<evidence type="ECO:0000256" key="6">
    <source>
        <dbReference type="ARBA" id="ARBA00023242"/>
    </source>
</evidence>
<feature type="domain" description="G-patch" evidence="9">
    <location>
        <begin position="132"/>
        <end position="178"/>
    </location>
</feature>